<feature type="transmembrane region" description="Helical" evidence="6">
    <location>
        <begin position="38"/>
        <end position="59"/>
    </location>
</feature>
<feature type="transmembrane region" description="Helical" evidence="6">
    <location>
        <begin position="207"/>
        <end position="226"/>
    </location>
</feature>
<organism evidence="8 9">
    <name type="scientific">Marivivens donghaensis</name>
    <dbReference type="NCBI Taxonomy" id="1699413"/>
    <lineage>
        <taxon>Bacteria</taxon>
        <taxon>Pseudomonadati</taxon>
        <taxon>Pseudomonadota</taxon>
        <taxon>Alphaproteobacteria</taxon>
        <taxon>Rhodobacterales</taxon>
        <taxon>Paracoccaceae</taxon>
        <taxon>Marivivens group</taxon>
        <taxon>Marivivens</taxon>
    </lineage>
</organism>
<dbReference type="Proteomes" id="UP000709466">
    <property type="component" value="Unassembled WGS sequence"/>
</dbReference>
<dbReference type="PANTHER" id="PTHR22911">
    <property type="entry name" value="ACYL-MALONYL CONDENSING ENZYME-RELATED"/>
    <property type="match status" value="1"/>
</dbReference>
<keyword evidence="4 6" id="KW-1133">Transmembrane helix</keyword>
<dbReference type="InterPro" id="IPR037185">
    <property type="entry name" value="EmrE-like"/>
</dbReference>
<comment type="subcellular location">
    <subcellularLocation>
        <location evidence="1">Membrane</location>
        <topology evidence="1">Multi-pass membrane protein</topology>
    </subcellularLocation>
</comment>
<evidence type="ECO:0000313" key="8">
    <source>
        <dbReference type="EMBL" id="NIY73198.1"/>
    </source>
</evidence>
<dbReference type="RefSeq" id="WP_167638586.1">
    <property type="nucleotide sequence ID" value="NZ_JAATOP010000008.1"/>
</dbReference>
<name>A0ABX0W2T0_9RHOB</name>
<gene>
    <name evidence="8" type="ORF">HCZ30_12255</name>
</gene>
<comment type="similarity">
    <text evidence="2">Belongs to the drug/metabolite transporter (DMT) superfamily. 10 TMS drug/metabolite exporter (DME) (TC 2.A.7.3) family.</text>
</comment>
<feature type="transmembrane region" description="Helical" evidence="6">
    <location>
        <begin position="182"/>
        <end position="201"/>
    </location>
</feature>
<keyword evidence="9" id="KW-1185">Reference proteome</keyword>
<feature type="transmembrane region" description="Helical" evidence="6">
    <location>
        <begin position="98"/>
        <end position="116"/>
    </location>
</feature>
<feature type="transmembrane region" description="Helical" evidence="6">
    <location>
        <begin position="71"/>
        <end position="92"/>
    </location>
</feature>
<evidence type="ECO:0000313" key="9">
    <source>
        <dbReference type="Proteomes" id="UP000709466"/>
    </source>
</evidence>
<evidence type="ECO:0000256" key="6">
    <source>
        <dbReference type="SAM" id="Phobius"/>
    </source>
</evidence>
<feature type="transmembrane region" description="Helical" evidence="6">
    <location>
        <begin position="264"/>
        <end position="282"/>
    </location>
</feature>
<evidence type="ECO:0000256" key="4">
    <source>
        <dbReference type="ARBA" id="ARBA00022989"/>
    </source>
</evidence>
<evidence type="ECO:0000256" key="1">
    <source>
        <dbReference type="ARBA" id="ARBA00004141"/>
    </source>
</evidence>
<dbReference type="EMBL" id="JAATOP010000008">
    <property type="protein sequence ID" value="NIY73198.1"/>
    <property type="molecule type" value="Genomic_DNA"/>
</dbReference>
<reference evidence="8 9" key="1">
    <citation type="submission" date="2020-03" db="EMBL/GenBank/DDBJ databases">
        <title>Bacterial isolates of synthetic phycosphere.</title>
        <authorList>
            <person name="Fu H."/>
            <person name="Moran M.A."/>
        </authorList>
    </citation>
    <scope>NUCLEOTIDE SEQUENCE [LARGE SCALE GENOMIC DNA]</scope>
    <source>
        <strain evidence="8 9">HF1</strain>
    </source>
</reference>
<feature type="domain" description="EamA" evidence="7">
    <location>
        <begin position="151"/>
        <end position="281"/>
    </location>
</feature>
<dbReference type="Gene3D" id="1.10.3730.20">
    <property type="match status" value="1"/>
</dbReference>
<evidence type="ECO:0000256" key="5">
    <source>
        <dbReference type="ARBA" id="ARBA00023136"/>
    </source>
</evidence>
<proteinExistence type="inferred from homology"/>
<comment type="caution">
    <text evidence="8">The sequence shown here is derived from an EMBL/GenBank/DDBJ whole genome shotgun (WGS) entry which is preliminary data.</text>
</comment>
<keyword evidence="3 6" id="KW-0812">Transmembrane</keyword>
<evidence type="ECO:0000259" key="7">
    <source>
        <dbReference type="Pfam" id="PF00892"/>
    </source>
</evidence>
<feature type="domain" description="EamA" evidence="7">
    <location>
        <begin position="10"/>
        <end position="141"/>
    </location>
</feature>
<dbReference type="InterPro" id="IPR000620">
    <property type="entry name" value="EamA_dom"/>
</dbReference>
<keyword evidence="5 6" id="KW-0472">Membrane</keyword>
<feature type="transmembrane region" description="Helical" evidence="6">
    <location>
        <begin position="238"/>
        <end position="258"/>
    </location>
</feature>
<dbReference type="PANTHER" id="PTHR22911:SF6">
    <property type="entry name" value="SOLUTE CARRIER FAMILY 35 MEMBER G1"/>
    <property type="match status" value="1"/>
</dbReference>
<evidence type="ECO:0000256" key="3">
    <source>
        <dbReference type="ARBA" id="ARBA00022692"/>
    </source>
</evidence>
<evidence type="ECO:0000256" key="2">
    <source>
        <dbReference type="ARBA" id="ARBA00009853"/>
    </source>
</evidence>
<feature type="transmembrane region" description="Helical" evidence="6">
    <location>
        <begin position="151"/>
        <end position="170"/>
    </location>
</feature>
<protein>
    <submittedName>
        <fullName evidence="8">DMT family transporter</fullName>
    </submittedName>
</protein>
<sequence length="327" mass="34993">MVEVVKNNVKGALFALMAMGVYATHDAVIKTLGSGYSAFQIVFFAALLSFPVVTIILMSDKTAGTLKPVHPWWMMLRTMLTVITGISAFYAFTVLPLAQTYAILFSSPLLITILSIPVLGEKVGPHRWGAVGVGMVGVIIALQPGATELALGHLAALAAAICGASAAVIVRKIGAEERSVVMMLYPMIGNFVVMGCALPFFYKPVLITDMGLLAMIAIFGLCGGFLTIKAYRAGEAAIVAPMQYSQILWATLYGYLFFDETPTTAVLIGASVIIASGIYIVLREASGGTSTERPVTRTRLRTETVTSPRASILWRIMTGKPSRKMSQ</sequence>
<accession>A0ABX0W2T0</accession>
<dbReference type="SUPFAM" id="SSF103481">
    <property type="entry name" value="Multidrug resistance efflux transporter EmrE"/>
    <property type="match status" value="2"/>
</dbReference>
<dbReference type="Pfam" id="PF00892">
    <property type="entry name" value="EamA"/>
    <property type="match status" value="2"/>
</dbReference>